<organism evidence="2 3">
    <name type="scientific">Pseudonocardia alni</name>
    <name type="common">Amycolata alni</name>
    <dbReference type="NCBI Taxonomy" id="33907"/>
    <lineage>
        <taxon>Bacteria</taxon>
        <taxon>Bacillati</taxon>
        <taxon>Actinomycetota</taxon>
        <taxon>Actinomycetes</taxon>
        <taxon>Pseudonocardiales</taxon>
        <taxon>Pseudonocardiaceae</taxon>
        <taxon>Pseudonocardia</taxon>
    </lineage>
</organism>
<keyword evidence="1" id="KW-0812">Transmembrane</keyword>
<sequence length="148" mass="14616">MRLVWPTVVLAAATLALVPVTTGAGGWLEHRLPRTPLIRDHAELGDGLLPWAAGPAVVAVVVAVRHVVAVRAGRRVPATDGGGAPEVPAGTAPGGTVVTVVVAVLAVVVAVGAVVTTVRIGDSGARAAWTGQVAEQPLGGSQGEPDGG</sequence>
<dbReference type="AlphaFoldDB" id="A0AA44ZRL2"/>
<proteinExistence type="predicted"/>
<dbReference type="EMBL" id="PHUJ01000003">
    <property type="protein sequence ID" value="PKB33203.1"/>
    <property type="molecule type" value="Genomic_DNA"/>
</dbReference>
<keyword evidence="1" id="KW-0472">Membrane</keyword>
<keyword evidence="1" id="KW-1133">Transmembrane helix</keyword>
<dbReference type="Proteomes" id="UP000232453">
    <property type="component" value="Unassembled WGS sequence"/>
</dbReference>
<evidence type="ECO:0000313" key="3">
    <source>
        <dbReference type="Proteomes" id="UP000232453"/>
    </source>
</evidence>
<evidence type="ECO:0000313" key="2">
    <source>
        <dbReference type="EMBL" id="PKB33203.1"/>
    </source>
</evidence>
<accession>A0AA44ZRL2</accession>
<comment type="caution">
    <text evidence="2">The sequence shown here is derived from an EMBL/GenBank/DDBJ whole genome shotgun (WGS) entry which is preliminary data.</text>
</comment>
<protein>
    <submittedName>
        <fullName evidence="2">Uncharacterized protein</fullName>
    </submittedName>
</protein>
<gene>
    <name evidence="2" type="ORF">ATL51_4955</name>
</gene>
<feature type="transmembrane region" description="Helical" evidence="1">
    <location>
        <begin position="47"/>
        <end position="68"/>
    </location>
</feature>
<reference evidence="2 3" key="1">
    <citation type="submission" date="2017-11" db="EMBL/GenBank/DDBJ databases">
        <title>Sequencing the genomes of 1000 actinobacteria strains.</title>
        <authorList>
            <person name="Klenk H.-P."/>
        </authorList>
    </citation>
    <scope>NUCLEOTIDE SEQUENCE [LARGE SCALE GENOMIC DNA]</scope>
    <source>
        <strain evidence="2 3">DSM 44104</strain>
    </source>
</reference>
<dbReference type="RefSeq" id="WP_208623061.1">
    <property type="nucleotide sequence ID" value="NZ_JBICSI010000004.1"/>
</dbReference>
<name>A0AA44ZRL2_PSEA5</name>
<evidence type="ECO:0000256" key="1">
    <source>
        <dbReference type="SAM" id="Phobius"/>
    </source>
</evidence>